<dbReference type="InterPro" id="IPR040256">
    <property type="entry name" value="At4g02000-like"/>
</dbReference>
<gene>
    <name evidence="4" type="ORF">CSSPJE1EN1_LOCUS1064</name>
</gene>
<proteinExistence type="predicted"/>
<protein>
    <recommendedName>
        <fullName evidence="3">CCHC-type domain-containing protein</fullName>
    </recommendedName>
</protein>
<evidence type="ECO:0000313" key="4">
    <source>
        <dbReference type="EMBL" id="CAK9255586.1"/>
    </source>
</evidence>
<dbReference type="Gene3D" id="4.10.60.10">
    <property type="entry name" value="Zinc finger, CCHC-type"/>
    <property type="match status" value="1"/>
</dbReference>
<feature type="region of interest" description="Disordered" evidence="2">
    <location>
        <begin position="330"/>
        <end position="360"/>
    </location>
</feature>
<dbReference type="EMBL" id="OZ020096">
    <property type="protein sequence ID" value="CAK9255586.1"/>
    <property type="molecule type" value="Genomic_DNA"/>
</dbReference>
<keyword evidence="5" id="KW-1185">Reference proteome</keyword>
<dbReference type="SUPFAM" id="SSF57756">
    <property type="entry name" value="Retrovirus zinc finger-like domains"/>
    <property type="match status" value="1"/>
</dbReference>
<dbReference type="PANTHER" id="PTHR31286:SF180">
    <property type="entry name" value="OS10G0362600 PROTEIN"/>
    <property type="match status" value="1"/>
</dbReference>
<dbReference type="InterPro" id="IPR001878">
    <property type="entry name" value="Znf_CCHC"/>
</dbReference>
<name>A0ABP0VNU2_9BRYO</name>
<dbReference type="Proteomes" id="UP001497444">
    <property type="component" value="Chromosome 1"/>
</dbReference>
<feature type="region of interest" description="Disordered" evidence="2">
    <location>
        <begin position="203"/>
        <end position="311"/>
    </location>
</feature>
<keyword evidence="1" id="KW-0479">Metal-binding</keyword>
<feature type="domain" description="CCHC-type" evidence="3">
    <location>
        <begin position="191"/>
        <end position="205"/>
    </location>
</feature>
<organism evidence="4 5">
    <name type="scientific">Sphagnum jensenii</name>
    <dbReference type="NCBI Taxonomy" id="128206"/>
    <lineage>
        <taxon>Eukaryota</taxon>
        <taxon>Viridiplantae</taxon>
        <taxon>Streptophyta</taxon>
        <taxon>Embryophyta</taxon>
        <taxon>Bryophyta</taxon>
        <taxon>Sphagnophytina</taxon>
        <taxon>Sphagnopsida</taxon>
        <taxon>Sphagnales</taxon>
        <taxon>Sphagnaceae</taxon>
        <taxon>Sphagnum</taxon>
    </lineage>
</organism>
<evidence type="ECO:0000313" key="5">
    <source>
        <dbReference type="Proteomes" id="UP001497444"/>
    </source>
</evidence>
<keyword evidence="1" id="KW-0863">Zinc-finger</keyword>
<feature type="compositionally biased region" description="Polar residues" evidence="2">
    <location>
        <begin position="227"/>
        <end position="239"/>
    </location>
</feature>
<reference evidence="4 5" key="1">
    <citation type="submission" date="2024-02" db="EMBL/GenBank/DDBJ databases">
        <authorList>
            <consortium name="ELIXIR-Norway"/>
            <consortium name="Elixir Norway"/>
        </authorList>
    </citation>
    <scope>NUCLEOTIDE SEQUENCE [LARGE SCALE GENOMIC DNA]</scope>
</reference>
<dbReference type="PANTHER" id="PTHR31286">
    <property type="entry name" value="GLYCINE-RICH CELL WALL STRUCTURAL PROTEIN 1.8-LIKE"/>
    <property type="match status" value="1"/>
</dbReference>
<evidence type="ECO:0000256" key="1">
    <source>
        <dbReference type="PROSITE-ProRule" id="PRU00047"/>
    </source>
</evidence>
<feature type="compositionally biased region" description="Polar residues" evidence="2">
    <location>
        <begin position="272"/>
        <end position="289"/>
    </location>
</feature>
<evidence type="ECO:0000259" key="3">
    <source>
        <dbReference type="PROSITE" id="PS50158"/>
    </source>
</evidence>
<keyword evidence="1" id="KW-0862">Zinc</keyword>
<dbReference type="InterPro" id="IPR036875">
    <property type="entry name" value="Znf_CCHC_sf"/>
</dbReference>
<dbReference type="PROSITE" id="PS50158">
    <property type="entry name" value="ZF_CCHC"/>
    <property type="match status" value="1"/>
</dbReference>
<accession>A0ABP0VNU2</accession>
<evidence type="ECO:0000256" key="2">
    <source>
        <dbReference type="SAM" id="MobiDB-lite"/>
    </source>
</evidence>
<sequence length="409" mass="45379">MVIELQKNVALRARKTVIRRTLAGRASFKDLQDCIRLHLPAPFLTVTLLTRGYFEVLFEKEEGARAARKLAVVEWSGWALSFLRYSALFRPNEHGAEMLLTHSIKVQFLDLHVQLRTEKTLTIMASSIGDVLDIESPDSYIKRRAGPMVTVEVKDISKLAGIIRIPSMAKGAGLRDTTAQRILYSGLPNQCRKCRKFGHLAKTCPLNRSPTQDGGIPAKTPPEWRGRNNQGKNTSAQRWNSEKVRRSMGQQDNGGARSGKDDPNKGEGTGRNPHSSVNLQHTASKSLATSGEEEKKKKLAPPPPPLHAPELDEKMLECTVSPPHRLTREQQGTAILPAQESTPRTRLSFTTSELASSPGNGNIASLNPFAGNFGETVRIDLLQRQLEDPGEGWTFQGKRRFPVKIFSPR</sequence>